<dbReference type="Proteomes" id="UP000053244">
    <property type="component" value="Unassembled WGS sequence"/>
</dbReference>
<evidence type="ECO:0000313" key="4">
    <source>
        <dbReference type="Proteomes" id="UP000053244"/>
    </source>
</evidence>
<feature type="domain" description="Phosphoribosyltransferase" evidence="2">
    <location>
        <begin position="32"/>
        <end position="178"/>
    </location>
</feature>
<evidence type="ECO:0000259" key="2">
    <source>
        <dbReference type="Pfam" id="PF00156"/>
    </source>
</evidence>
<reference evidence="3 4" key="1">
    <citation type="submission" date="2015-10" db="EMBL/GenBank/DDBJ databases">
        <authorList>
            <person name="Gilbert D.G."/>
        </authorList>
    </citation>
    <scope>NUCLEOTIDE SEQUENCE [LARGE SCALE GENOMIC DNA]</scope>
    <source>
        <strain evidence="3 4">NRRL B-16712</strain>
    </source>
</reference>
<keyword evidence="4" id="KW-1185">Reference proteome</keyword>
<dbReference type="Pfam" id="PF00156">
    <property type="entry name" value="Pribosyltran"/>
    <property type="match status" value="1"/>
</dbReference>
<dbReference type="InterPro" id="IPR000836">
    <property type="entry name" value="PRTase_dom"/>
</dbReference>
<dbReference type="Gene3D" id="3.30.1310.20">
    <property type="entry name" value="PRTase-like"/>
    <property type="match status" value="1"/>
</dbReference>
<dbReference type="AlphaFoldDB" id="A0A117MLF7"/>
<evidence type="ECO:0000256" key="1">
    <source>
        <dbReference type="SAM" id="MobiDB-lite"/>
    </source>
</evidence>
<dbReference type="InterPro" id="IPR029058">
    <property type="entry name" value="AB_hydrolase_fold"/>
</dbReference>
<sequence length="466" mass="48294">MATGQDTITTGTAVPFRNRVDAGERLAHALTYLRGQDVVVLGLPCGGVPVAAEVARVLSAPLDVIVVRKVGVPWQPELAIGALGEGGVSVLNPGVVRATGVNPQELSTARAHTRVEVQRRVQVLRGDRPRVRLAGRTALLVDDGVATGATARAACRVARAQGADHIVLATPVAAADALDSLAAVADQVVCLHRATRLGSVGQFYVDFRPTPDHEVSRLLTEAAATPRPAAGQHPARPGPPADQDVTVHAGTASLAGRLTVPPSASGIVVFAHGSGSSRHSPRNRHVAEVLHRAGYGTLLFDLLTAEEELRRANVFDIGLLTGRLTGTVAWVRAQPATRDLPVGLFGASTGAAAALCAAAVPGTAIRAVVSRGGRPDLAGPRLAQVHAPTLLIVGGLDRQVLNLNRVAATRLRCAHRLAVVPEASHLFEEAGTLDRAARLAAGWFTDHLTATPADPLPAGSRGGEVR</sequence>
<gene>
    <name evidence="3" type="ORF">ADL15_46025</name>
</gene>
<dbReference type="Gene3D" id="3.40.50.1820">
    <property type="entry name" value="alpha/beta hydrolase"/>
    <property type="match status" value="1"/>
</dbReference>
<dbReference type="InterPro" id="IPR029057">
    <property type="entry name" value="PRTase-like"/>
</dbReference>
<keyword evidence="3" id="KW-0808">Transferase</keyword>
<dbReference type="SUPFAM" id="SSF53474">
    <property type="entry name" value="alpha/beta-Hydrolases"/>
    <property type="match status" value="1"/>
</dbReference>
<protein>
    <submittedName>
        <fullName evidence="3">Phosphoribosyl transferase</fullName>
    </submittedName>
</protein>
<feature type="region of interest" description="Disordered" evidence="1">
    <location>
        <begin position="224"/>
        <end position="244"/>
    </location>
</feature>
<dbReference type="Gene3D" id="3.40.50.2020">
    <property type="match status" value="1"/>
</dbReference>
<evidence type="ECO:0000313" key="3">
    <source>
        <dbReference type="EMBL" id="KUL23531.1"/>
    </source>
</evidence>
<dbReference type="OrthoDB" id="9810066at2"/>
<dbReference type="GO" id="GO:0016740">
    <property type="term" value="F:transferase activity"/>
    <property type="evidence" value="ECO:0007669"/>
    <property type="project" value="UniProtKB-KW"/>
</dbReference>
<proteinExistence type="predicted"/>
<dbReference type="SUPFAM" id="SSF53271">
    <property type="entry name" value="PRTase-like"/>
    <property type="match status" value="1"/>
</dbReference>
<organism evidence="3 4">
    <name type="scientific">Actinoplanes awajinensis subsp. mycoplanecinus</name>
    <dbReference type="NCBI Taxonomy" id="135947"/>
    <lineage>
        <taxon>Bacteria</taxon>
        <taxon>Bacillati</taxon>
        <taxon>Actinomycetota</taxon>
        <taxon>Actinomycetes</taxon>
        <taxon>Micromonosporales</taxon>
        <taxon>Micromonosporaceae</taxon>
        <taxon>Actinoplanes</taxon>
    </lineage>
</organism>
<accession>A0A117MLF7</accession>
<comment type="caution">
    <text evidence="3">The sequence shown here is derived from an EMBL/GenBank/DDBJ whole genome shotgun (WGS) entry which is preliminary data.</text>
</comment>
<dbReference type="CDD" id="cd06223">
    <property type="entry name" value="PRTases_typeI"/>
    <property type="match status" value="1"/>
</dbReference>
<name>A0A117MLF7_9ACTN</name>
<dbReference type="EMBL" id="LLZH01000331">
    <property type="protein sequence ID" value="KUL23531.1"/>
    <property type="molecule type" value="Genomic_DNA"/>
</dbReference>